<dbReference type="Proteomes" id="UP001345963">
    <property type="component" value="Unassembled WGS sequence"/>
</dbReference>
<keyword evidence="2" id="KW-1185">Reference proteome</keyword>
<protein>
    <submittedName>
        <fullName evidence="1">Uncharacterized protein</fullName>
    </submittedName>
</protein>
<comment type="caution">
    <text evidence="1">The sequence shown here is derived from an EMBL/GenBank/DDBJ whole genome shotgun (WGS) entry which is preliminary data.</text>
</comment>
<organism evidence="1 2">
    <name type="scientific">Ataeniobius toweri</name>
    <dbReference type="NCBI Taxonomy" id="208326"/>
    <lineage>
        <taxon>Eukaryota</taxon>
        <taxon>Metazoa</taxon>
        <taxon>Chordata</taxon>
        <taxon>Craniata</taxon>
        <taxon>Vertebrata</taxon>
        <taxon>Euteleostomi</taxon>
        <taxon>Actinopterygii</taxon>
        <taxon>Neopterygii</taxon>
        <taxon>Teleostei</taxon>
        <taxon>Neoteleostei</taxon>
        <taxon>Acanthomorphata</taxon>
        <taxon>Ovalentaria</taxon>
        <taxon>Atherinomorphae</taxon>
        <taxon>Cyprinodontiformes</taxon>
        <taxon>Goodeidae</taxon>
        <taxon>Ataeniobius</taxon>
    </lineage>
</organism>
<sequence>MTEQPLLKPGYLVRLRDISTGIWKQQGQVKEEVAPRTGSRWRMGCLCGGTTRICNYSRLEWTQLRRRFSRTQLSPQNHLTSELSTLAVDRQQYLSPTVERLSRPKRHIEPPKRLIESC</sequence>
<evidence type="ECO:0000313" key="1">
    <source>
        <dbReference type="EMBL" id="MED6236884.1"/>
    </source>
</evidence>
<dbReference type="EMBL" id="JAHUTI010013072">
    <property type="protein sequence ID" value="MED6236884.1"/>
    <property type="molecule type" value="Genomic_DNA"/>
</dbReference>
<reference evidence="1 2" key="1">
    <citation type="submission" date="2021-07" db="EMBL/GenBank/DDBJ databases">
        <authorList>
            <person name="Palmer J.M."/>
        </authorList>
    </citation>
    <scope>NUCLEOTIDE SEQUENCE [LARGE SCALE GENOMIC DNA]</scope>
    <source>
        <strain evidence="1 2">AT_MEX2019</strain>
        <tissue evidence="1">Muscle</tissue>
    </source>
</reference>
<name>A0ABU7AFN9_9TELE</name>
<accession>A0ABU7AFN9</accession>
<gene>
    <name evidence="1" type="ORF">ATANTOWER_015631</name>
</gene>
<evidence type="ECO:0000313" key="2">
    <source>
        <dbReference type="Proteomes" id="UP001345963"/>
    </source>
</evidence>
<proteinExistence type="predicted"/>